<accession>A0ABX0P3S2</accession>
<organism evidence="1 2">
    <name type="scientific">Massilia mucilaginosa</name>
    <dbReference type="NCBI Taxonomy" id="2609282"/>
    <lineage>
        <taxon>Bacteria</taxon>
        <taxon>Pseudomonadati</taxon>
        <taxon>Pseudomonadota</taxon>
        <taxon>Betaproteobacteria</taxon>
        <taxon>Burkholderiales</taxon>
        <taxon>Oxalobacteraceae</taxon>
        <taxon>Telluria group</taxon>
        <taxon>Massilia</taxon>
    </lineage>
</organism>
<evidence type="ECO:0000313" key="2">
    <source>
        <dbReference type="Proteomes" id="UP000609726"/>
    </source>
</evidence>
<dbReference type="EMBL" id="WHJH01000124">
    <property type="protein sequence ID" value="NHZ93937.1"/>
    <property type="molecule type" value="Genomic_DNA"/>
</dbReference>
<protein>
    <submittedName>
        <fullName evidence="1">Uncharacterized protein</fullName>
    </submittedName>
</protein>
<gene>
    <name evidence="1" type="ORF">F2P45_33825</name>
</gene>
<dbReference type="Proteomes" id="UP000609726">
    <property type="component" value="Unassembled WGS sequence"/>
</dbReference>
<proteinExistence type="predicted"/>
<comment type="caution">
    <text evidence="1">The sequence shown here is derived from an EMBL/GenBank/DDBJ whole genome shotgun (WGS) entry which is preliminary data.</text>
</comment>
<name>A0ABX0P3S2_9BURK</name>
<evidence type="ECO:0000313" key="1">
    <source>
        <dbReference type="EMBL" id="NHZ93937.1"/>
    </source>
</evidence>
<reference evidence="1 2" key="1">
    <citation type="submission" date="2019-10" db="EMBL/GenBank/DDBJ databases">
        <title>Taxonomy of Antarctic Massilia spp.: description of Massilia rubra sp. nov., Massilia aquatica sp. nov., Massilia mucilaginosa sp. nov., Massilia frigida sp. nov. isolated from streams, lakes and regoliths.</title>
        <authorList>
            <person name="Holochova P."/>
            <person name="Sedlacek I."/>
            <person name="Kralova S."/>
            <person name="Maslanova I."/>
            <person name="Busse H.-J."/>
            <person name="Stankova E."/>
            <person name="Vrbovska V."/>
            <person name="Kovarovic V."/>
            <person name="Bartak M."/>
            <person name="Svec P."/>
            <person name="Pantucek R."/>
        </authorList>
    </citation>
    <scope>NUCLEOTIDE SEQUENCE [LARGE SCALE GENOMIC DNA]</scope>
    <source>
        <strain evidence="1 2">CCM 8733</strain>
    </source>
</reference>
<keyword evidence="2" id="KW-1185">Reference proteome</keyword>
<sequence>MHDWTFVSLIFDWKGARLSLSLRNSSSEIVSLIAEKVVNLSVPKRDEWGRSVSVNEVTGPTLQPDGTEVLRIEMQSGDIIEITAGSFVLPY</sequence>